<gene>
    <name evidence="1" type="ORF">TU94_28390</name>
</gene>
<evidence type="ECO:0000313" key="1">
    <source>
        <dbReference type="EMBL" id="AJP04782.1"/>
    </source>
</evidence>
<evidence type="ECO:0000313" key="2">
    <source>
        <dbReference type="Proteomes" id="UP000032234"/>
    </source>
</evidence>
<dbReference type="OrthoDB" id="3197057at2"/>
<dbReference type="STRING" id="477245.TU94_28390"/>
<dbReference type="KEGG" id="scw:TU94_28390"/>
<dbReference type="Proteomes" id="UP000032234">
    <property type="component" value="Chromosome"/>
</dbReference>
<dbReference type="AlphaFoldDB" id="A0A0C5FXH6"/>
<accession>A0A0C5FXH6</accession>
<dbReference type="HOGENOM" id="CLU_036719_0_0_11"/>
<organism evidence="1 2">
    <name type="scientific">Streptomyces cyaneogriseus subsp. noncyanogenus</name>
    <dbReference type="NCBI Taxonomy" id="477245"/>
    <lineage>
        <taxon>Bacteria</taxon>
        <taxon>Bacillati</taxon>
        <taxon>Actinomycetota</taxon>
        <taxon>Actinomycetes</taxon>
        <taxon>Kitasatosporales</taxon>
        <taxon>Streptomycetaceae</taxon>
        <taxon>Streptomyces</taxon>
    </lineage>
</organism>
<proteinExistence type="predicted"/>
<dbReference type="PATRIC" id="fig|477245.3.peg.6025"/>
<keyword evidence="2" id="KW-1185">Reference proteome</keyword>
<dbReference type="EMBL" id="CP010849">
    <property type="protein sequence ID" value="AJP04782.1"/>
    <property type="molecule type" value="Genomic_DNA"/>
</dbReference>
<protein>
    <submittedName>
        <fullName evidence="1">Terminase</fullName>
    </submittedName>
</protein>
<sequence length="557" mass="61459">MPWRGPTYPGEVPTLGYQVLGWIADHLIVPDGPAAGEPLEFTDEQAMFVLQLYAIDPHFEGPAIGGRALRNGRKIRRAVLSRPKGWGKSPLVAALCLAEALADVVPDGWDANGEPVGRPWTSLGFKAKVQIVAVSEDQTANTWDPLLEMARGGPVLDAYDIEPMETFVNVPRGRIEFVTSSGTSREGFRPVFSAMDQTESWIPSNGGRKLAATIRRNLGKVNGCSVETPNAFIPGEESVAERSFEAWKKQQEGKLKLDEGLLFDHREAPAETDPADERSLLDGLAAAYGDSADRNGGWVNLRRLLAEYWDPDTDPQDARRYYLNQVTHATDSWISQPEWAAMAAPEKVVADRDEIVLGFDGSRRRSRGVTDATALVGCRVSDGHLFLLGCWEQPDGPFGVDWQVPTVEVLAAVEDAFRNYRVVGMYADPAKWESHIAGWEAKHGRRLRVKSSMQHPIEWWMTGGRAVQIVRALEKFRSSVVDGELTHDGSSVLTRHILNARRRESRSGIQIAKEHPESPRKIDAAVAAVLAWQCRVDAVAKGLGKKKARAGRVVVLR</sequence>
<reference evidence="1 2" key="1">
    <citation type="submission" date="2015-02" db="EMBL/GenBank/DDBJ databases">
        <title>Genome sequence of thermotolerant Streptomyces cyaneogriseus subsp. Noncyanogenus NMWT1, the producer of nematocidal antibiotics nemadectin.</title>
        <authorList>
            <person name="Wang H."/>
            <person name="Li C."/>
            <person name="Xiang W."/>
            <person name="Wang X."/>
        </authorList>
    </citation>
    <scope>NUCLEOTIDE SEQUENCE [LARGE SCALE GENOMIC DNA]</scope>
    <source>
        <strain evidence="1 2">NMWT 1</strain>
    </source>
</reference>
<name>A0A0C5FXH6_9ACTN</name>